<organism evidence="7 8">
    <name type="scientific">Amygdalobacter indicium</name>
    <dbReference type="NCBI Taxonomy" id="3029272"/>
    <lineage>
        <taxon>Bacteria</taxon>
        <taxon>Bacillati</taxon>
        <taxon>Bacillota</taxon>
        <taxon>Clostridia</taxon>
        <taxon>Eubacteriales</taxon>
        <taxon>Oscillospiraceae</taxon>
        <taxon>Amygdalobacter</taxon>
    </lineage>
</organism>
<keyword evidence="3 6" id="KW-0812">Transmembrane</keyword>
<feature type="transmembrane region" description="Helical" evidence="6">
    <location>
        <begin position="165"/>
        <end position="183"/>
    </location>
</feature>
<accession>A0ABY8C9E6</accession>
<feature type="transmembrane region" description="Helical" evidence="6">
    <location>
        <begin position="362"/>
        <end position="381"/>
    </location>
</feature>
<proteinExistence type="predicted"/>
<keyword evidence="5 6" id="KW-0472">Membrane</keyword>
<evidence type="ECO:0000256" key="2">
    <source>
        <dbReference type="ARBA" id="ARBA00022448"/>
    </source>
</evidence>
<feature type="transmembrane region" description="Helical" evidence="6">
    <location>
        <begin position="104"/>
        <end position="130"/>
    </location>
</feature>
<dbReference type="Proteomes" id="UP001220478">
    <property type="component" value="Chromosome"/>
</dbReference>
<feature type="transmembrane region" description="Helical" evidence="6">
    <location>
        <begin position="195"/>
        <end position="214"/>
    </location>
</feature>
<dbReference type="PROSITE" id="PS50267">
    <property type="entry name" value="NA_NEUROTRAN_SYMP_3"/>
    <property type="match status" value="1"/>
</dbReference>
<dbReference type="PANTHER" id="PTHR42948">
    <property type="entry name" value="TRANSPORTER"/>
    <property type="match status" value="1"/>
</dbReference>
<evidence type="ECO:0000256" key="5">
    <source>
        <dbReference type="ARBA" id="ARBA00023136"/>
    </source>
</evidence>
<feature type="transmembrane region" description="Helical" evidence="6">
    <location>
        <begin position="234"/>
        <end position="257"/>
    </location>
</feature>
<feature type="transmembrane region" description="Helical" evidence="6">
    <location>
        <begin position="387"/>
        <end position="407"/>
    </location>
</feature>
<dbReference type="InterPro" id="IPR000175">
    <property type="entry name" value="Na/ntran_symport"/>
</dbReference>
<dbReference type="InterPro" id="IPR037272">
    <property type="entry name" value="SNS_sf"/>
</dbReference>
<reference evidence="7 8" key="1">
    <citation type="submission" date="2023-02" db="EMBL/GenBank/DDBJ databases">
        <title>Novel Oscillospiraceae bacterial genomes.</title>
        <authorList>
            <person name="Srinivasan S."/>
            <person name="Austin M.N."/>
            <person name="Fiedler T.L."/>
            <person name="Strenk S.M."/>
            <person name="Agnew K.J."/>
            <person name="Nagana Gowda G.A."/>
            <person name="Raftery D."/>
            <person name="Beamer M.A."/>
            <person name="Achilles S.L."/>
            <person name="Wiesenfeld H.C."/>
            <person name="Fredricks D.N."/>
            <person name="Hillier S.L."/>
        </authorList>
    </citation>
    <scope>NUCLEOTIDE SEQUENCE [LARGE SCALE GENOMIC DNA]</scope>
    <source>
        <strain evidence="7 8">CHIC02 1186E3-8</strain>
    </source>
</reference>
<dbReference type="EMBL" id="CP118868">
    <property type="protein sequence ID" value="WEG36144.1"/>
    <property type="molecule type" value="Genomic_DNA"/>
</dbReference>
<comment type="subcellular location">
    <subcellularLocation>
        <location evidence="1">Membrane</location>
        <topology evidence="1">Multi-pass membrane protein</topology>
    </subcellularLocation>
</comment>
<keyword evidence="2" id="KW-0813">Transport</keyword>
<evidence type="ECO:0000256" key="1">
    <source>
        <dbReference type="ARBA" id="ARBA00004141"/>
    </source>
</evidence>
<evidence type="ECO:0000256" key="6">
    <source>
        <dbReference type="SAM" id="Phobius"/>
    </source>
</evidence>
<evidence type="ECO:0000256" key="3">
    <source>
        <dbReference type="ARBA" id="ARBA00022692"/>
    </source>
</evidence>
<dbReference type="PANTHER" id="PTHR42948:SF1">
    <property type="entry name" value="TRANSPORTER"/>
    <property type="match status" value="1"/>
</dbReference>
<dbReference type="SUPFAM" id="SSF161070">
    <property type="entry name" value="SNF-like"/>
    <property type="match status" value="1"/>
</dbReference>
<keyword evidence="8" id="KW-1185">Reference proteome</keyword>
<feature type="transmembrane region" description="Helical" evidence="6">
    <location>
        <begin position="269"/>
        <end position="293"/>
    </location>
</feature>
<feature type="transmembrane region" description="Helical" evidence="6">
    <location>
        <begin position="12"/>
        <end position="35"/>
    </location>
</feature>
<protein>
    <submittedName>
        <fullName evidence="7">Sodium-dependent transporter</fullName>
    </submittedName>
</protein>
<dbReference type="Pfam" id="PF00209">
    <property type="entry name" value="SNF"/>
    <property type="match status" value="2"/>
</dbReference>
<keyword evidence="4 6" id="KW-1133">Transmembrane helix</keyword>
<gene>
    <name evidence="7" type="ORF">PYS61_02960</name>
</gene>
<dbReference type="RefSeq" id="WP_315572165.1">
    <property type="nucleotide sequence ID" value="NZ_CP118868.1"/>
</dbReference>
<dbReference type="PRINTS" id="PR00176">
    <property type="entry name" value="NANEUSMPORT"/>
</dbReference>
<feature type="transmembrane region" description="Helical" evidence="6">
    <location>
        <begin position="320"/>
        <end position="341"/>
    </location>
</feature>
<evidence type="ECO:0000313" key="8">
    <source>
        <dbReference type="Proteomes" id="UP001220478"/>
    </source>
</evidence>
<feature type="transmembrane region" description="Helical" evidence="6">
    <location>
        <begin position="47"/>
        <end position="69"/>
    </location>
</feature>
<name>A0ABY8C9E6_9FIRM</name>
<dbReference type="InterPro" id="IPR047218">
    <property type="entry name" value="YocR/YhdH-like"/>
</dbReference>
<sequence length="455" mass="48772">MAVSRLEKRAAFSGKIGFVMACIGSAVGMGNIWRFPIMVAVFGGMNFILPYLICVYIVAVSGVTGEFALGRAAQAGTIKAFIYCCTANNNARDGKRKDAIIKRIAVIAGALPVLGSLALAVGYTVVMSWICRYTYLALSGQLLQIKATITATTALFQETAANNTIWIVAAIALSLLISALGVGKGIERANRIMMPVLFFLFLLLAVCVACLPAARSGYAYIFNLQADKMTDPVLWLFAFGQAFFSLSVAGNGSVIYGSYLPKNEDLPQAALHVALFDTLAALLAALVIIPAMAAGGAPLNQGGPGLLFVWLVQVLQGLPYAYFLQTVFFGGILLAGLSSLINLYESPVAVLQEEWKWRRIPATCAVLLCGGLAAQLINPITARWMDIVSIYICPLGAFLAAYMFFWRGGMNLVLSEVNQGSKRPLGKCFFYFGKYIYCFLCLLALTAGAYFGGIG</sequence>
<feature type="transmembrane region" description="Helical" evidence="6">
    <location>
        <begin position="428"/>
        <end position="451"/>
    </location>
</feature>
<dbReference type="CDD" id="cd10336">
    <property type="entry name" value="SLC6sbd_Tyt1-Like"/>
    <property type="match status" value="1"/>
</dbReference>
<evidence type="ECO:0000313" key="7">
    <source>
        <dbReference type="EMBL" id="WEG36144.1"/>
    </source>
</evidence>
<evidence type="ECO:0000256" key="4">
    <source>
        <dbReference type="ARBA" id="ARBA00022989"/>
    </source>
</evidence>